<organism evidence="3 4">
    <name type="scientific">Massilia rubra</name>
    <dbReference type="NCBI Taxonomy" id="2607910"/>
    <lineage>
        <taxon>Bacteria</taxon>
        <taxon>Pseudomonadati</taxon>
        <taxon>Pseudomonadota</taxon>
        <taxon>Betaproteobacteria</taxon>
        <taxon>Burkholderiales</taxon>
        <taxon>Oxalobacteraceae</taxon>
        <taxon>Telluria group</taxon>
        <taxon>Massilia</taxon>
    </lineage>
</organism>
<dbReference type="Gene3D" id="2.40.160.10">
    <property type="entry name" value="Porin"/>
    <property type="match status" value="1"/>
</dbReference>
<evidence type="ECO:0000259" key="2">
    <source>
        <dbReference type="Pfam" id="PF13609"/>
    </source>
</evidence>
<feature type="domain" description="Porin" evidence="2">
    <location>
        <begin position="87"/>
        <end position="241"/>
    </location>
</feature>
<dbReference type="InterPro" id="IPR023614">
    <property type="entry name" value="Porin_dom_sf"/>
</dbReference>
<gene>
    <name evidence="3" type="ORF">F0185_18485</name>
</gene>
<reference evidence="3 4" key="1">
    <citation type="submission" date="2019-09" db="EMBL/GenBank/DDBJ databases">
        <title>Taxonomy of Antarctic Massilia spp.: description of Massilia rubra sp. nov., Massilia aquatica sp. nov., Massilia mucilaginosa sp. nov., Massilia frigida sp. nov. isolated from streams, lakes and regoliths.</title>
        <authorList>
            <person name="Holochova P."/>
            <person name="Sedlacek I."/>
            <person name="Kralova S."/>
            <person name="Maslanova I."/>
            <person name="Busse H.-J."/>
            <person name="Stankova E."/>
            <person name="Vrbovska V."/>
            <person name="Kovarovic V."/>
            <person name="Bartak M."/>
            <person name="Svec P."/>
            <person name="Pantucek R."/>
        </authorList>
    </citation>
    <scope>NUCLEOTIDE SEQUENCE [LARGE SCALE GENOMIC DNA]</scope>
    <source>
        <strain evidence="3 4">CCM 8692</strain>
    </source>
</reference>
<evidence type="ECO:0000256" key="1">
    <source>
        <dbReference type="SAM" id="SignalP"/>
    </source>
</evidence>
<accession>A0ABX0LTP2</accession>
<dbReference type="Pfam" id="PF13609">
    <property type="entry name" value="Porin_4"/>
    <property type="match status" value="1"/>
</dbReference>
<name>A0ABX0LTP2_9BURK</name>
<feature type="chain" id="PRO_5045224431" evidence="1">
    <location>
        <begin position="21"/>
        <end position="271"/>
    </location>
</feature>
<sequence length="271" mass="29051">MKTSSLAIVALCACAAGAQAQTQTQTSVYRAAIAGTEAKHGLSLVDVSDLFEPGSPDTATRVFGYPGKRMGLQDMTEPRGIALSNFERDRQNSRAWGLSVGVSDGPVTLRLAHQNKSVAKVAPSTALGVRMDAKNSIAAANVDLGRMKVYAAYSANRGWGNSPLWNPDNPYGAAMASTPSTDSRDVLVGVAVPMRAMTYLVSFVRKNDRDRANRDVDMLAFGATYQISRRTDFYTAYSLVKHRTGPGYMAMTAPDGGKGWSALNVGMRHSF</sequence>
<dbReference type="InterPro" id="IPR033900">
    <property type="entry name" value="Gram_neg_porin_domain"/>
</dbReference>
<evidence type="ECO:0000313" key="4">
    <source>
        <dbReference type="Proteomes" id="UP000785613"/>
    </source>
</evidence>
<dbReference type="Proteomes" id="UP000785613">
    <property type="component" value="Unassembled WGS sequence"/>
</dbReference>
<comment type="caution">
    <text evidence="3">The sequence shown here is derived from an EMBL/GenBank/DDBJ whole genome shotgun (WGS) entry which is preliminary data.</text>
</comment>
<proteinExistence type="predicted"/>
<keyword evidence="4" id="KW-1185">Reference proteome</keyword>
<evidence type="ECO:0000313" key="3">
    <source>
        <dbReference type="EMBL" id="NHZ35552.1"/>
    </source>
</evidence>
<dbReference type="EMBL" id="VUYU01000012">
    <property type="protein sequence ID" value="NHZ35552.1"/>
    <property type="molecule type" value="Genomic_DNA"/>
</dbReference>
<dbReference type="SUPFAM" id="SSF56935">
    <property type="entry name" value="Porins"/>
    <property type="match status" value="1"/>
</dbReference>
<keyword evidence="1" id="KW-0732">Signal</keyword>
<protein>
    <submittedName>
        <fullName evidence="3">Porin</fullName>
    </submittedName>
</protein>
<feature type="signal peptide" evidence="1">
    <location>
        <begin position="1"/>
        <end position="20"/>
    </location>
</feature>
<dbReference type="RefSeq" id="WP_167226892.1">
    <property type="nucleotide sequence ID" value="NZ_VUYU01000012.1"/>
</dbReference>